<evidence type="ECO:0000259" key="4">
    <source>
        <dbReference type="PROSITE" id="PS50013"/>
    </source>
</evidence>
<dbReference type="GeneID" id="106669849"/>
<accession>A0A8I6SG73</accession>
<evidence type="ECO:0000313" key="6">
    <source>
        <dbReference type="Proteomes" id="UP000494040"/>
    </source>
</evidence>
<keyword evidence="6" id="KW-1185">Reference proteome</keyword>
<evidence type="ECO:0000256" key="3">
    <source>
        <dbReference type="SAM" id="MobiDB-lite"/>
    </source>
</evidence>
<evidence type="ECO:0000256" key="1">
    <source>
        <dbReference type="ARBA" id="ARBA00004123"/>
    </source>
</evidence>
<dbReference type="GO" id="GO:0005694">
    <property type="term" value="C:chromosome"/>
    <property type="evidence" value="ECO:0007669"/>
    <property type="project" value="UniProtKB-ARBA"/>
</dbReference>
<dbReference type="PROSITE" id="PS00598">
    <property type="entry name" value="CHROMO_1"/>
    <property type="match status" value="1"/>
</dbReference>
<dbReference type="Pfam" id="PF00385">
    <property type="entry name" value="Chromo"/>
    <property type="match status" value="2"/>
</dbReference>
<keyword evidence="2" id="KW-0539">Nucleus</keyword>
<dbReference type="CDD" id="cd00024">
    <property type="entry name" value="CD_CSD"/>
    <property type="match status" value="2"/>
</dbReference>
<dbReference type="OrthoDB" id="5376140at2759"/>
<feature type="region of interest" description="Disordered" evidence="3">
    <location>
        <begin position="1"/>
        <end position="135"/>
    </location>
</feature>
<organism evidence="5 6">
    <name type="scientific">Cimex lectularius</name>
    <name type="common">Bed bug</name>
    <name type="synonym">Acanthia lectularia</name>
    <dbReference type="NCBI Taxonomy" id="79782"/>
    <lineage>
        <taxon>Eukaryota</taxon>
        <taxon>Metazoa</taxon>
        <taxon>Ecdysozoa</taxon>
        <taxon>Arthropoda</taxon>
        <taxon>Hexapoda</taxon>
        <taxon>Insecta</taxon>
        <taxon>Pterygota</taxon>
        <taxon>Neoptera</taxon>
        <taxon>Paraneoptera</taxon>
        <taxon>Hemiptera</taxon>
        <taxon>Heteroptera</taxon>
        <taxon>Panheteroptera</taxon>
        <taxon>Cimicomorpha</taxon>
        <taxon>Cimicidae</taxon>
        <taxon>Cimex</taxon>
    </lineage>
</organism>
<comment type="subcellular location">
    <subcellularLocation>
        <location evidence="1">Nucleus</location>
    </subcellularLocation>
</comment>
<name>A0A8I6SG73_CIMLE</name>
<dbReference type="PRINTS" id="PR00504">
    <property type="entry name" value="CHROMODOMAIN"/>
</dbReference>
<dbReference type="AlphaFoldDB" id="A0A8I6SG73"/>
<protein>
    <recommendedName>
        <fullName evidence="4">Chromo domain-containing protein</fullName>
    </recommendedName>
</protein>
<dbReference type="Proteomes" id="UP000494040">
    <property type="component" value="Unassembled WGS sequence"/>
</dbReference>
<sequence>MRVYVGNDSSETNRKTTRKPIEPEMSEDDSQEEVKMPKTTRRTSKKLSEPEEVLPKVATSGKRRGRQSQNDDDLEVESSKKSTSFKKSKTTSEATDGEEDKDSASDEESENDGDNEDENMANGEDMDSKDLKDAAKENYEVEKLVSSRVKNGKTQYKVHWKGYNSSQDTWENESNLSCDELIEQYLNTQKKKKVPGSMQQNGEWEVLKIVDMHIFKTGKREFLVRWKGFGPKDDTWEPEDNLKHTNLLNRYLAKLEEVKSIPLKDLRIKRQQTDRLTYMPQGVQRRESKRYRNKQRIRYYDD</sequence>
<proteinExistence type="predicted"/>
<evidence type="ECO:0000256" key="2">
    <source>
        <dbReference type="ARBA" id="ARBA00023242"/>
    </source>
</evidence>
<feature type="domain" description="Chromo" evidence="4">
    <location>
        <begin position="139"/>
        <end position="197"/>
    </location>
</feature>
<dbReference type="InterPro" id="IPR017984">
    <property type="entry name" value="Chromo_dom_subgr"/>
</dbReference>
<dbReference type="SUPFAM" id="SSF54160">
    <property type="entry name" value="Chromo domain-like"/>
    <property type="match status" value="2"/>
</dbReference>
<feature type="domain" description="Chromo" evidence="4">
    <location>
        <begin position="204"/>
        <end position="263"/>
    </location>
</feature>
<dbReference type="PANTHER" id="PTHR22812">
    <property type="entry name" value="CHROMOBOX PROTEIN"/>
    <property type="match status" value="1"/>
</dbReference>
<dbReference type="InterPro" id="IPR023780">
    <property type="entry name" value="Chromo_domain"/>
</dbReference>
<reference evidence="5" key="1">
    <citation type="submission" date="2022-01" db="UniProtKB">
        <authorList>
            <consortium name="EnsemblMetazoa"/>
        </authorList>
    </citation>
    <scope>IDENTIFICATION</scope>
</reference>
<feature type="compositionally biased region" description="Basic and acidic residues" evidence="3">
    <location>
        <begin position="126"/>
        <end position="135"/>
    </location>
</feature>
<dbReference type="GO" id="GO:0005634">
    <property type="term" value="C:nucleus"/>
    <property type="evidence" value="ECO:0007669"/>
    <property type="project" value="UniProtKB-SubCell"/>
</dbReference>
<dbReference type="EnsemblMetazoa" id="XM_024226288.1">
    <property type="protein sequence ID" value="XP_024082056.1"/>
    <property type="gene ID" value="LOC106669849"/>
</dbReference>
<dbReference type="PROSITE" id="PS50013">
    <property type="entry name" value="CHROMO_2"/>
    <property type="match status" value="2"/>
</dbReference>
<dbReference type="OMA" id="TYHECDE"/>
<dbReference type="InterPro" id="IPR016197">
    <property type="entry name" value="Chromo-like_dom_sf"/>
</dbReference>
<dbReference type="InterPro" id="IPR023779">
    <property type="entry name" value="Chromodomain_CS"/>
</dbReference>
<dbReference type="InterPro" id="IPR051219">
    <property type="entry name" value="Heterochromatin_chromo-domain"/>
</dbReference>
<dbReference type="SMART" id="SM00298">
    <property type="entry name" value="CHROMO"/>
    <property type="match status" value="2"/>
</dbReference>
<evidence type="ECO:0000313" key="5">
    <source>
        <dbReference type="EnsemblMetazoa" id="XP_024082056.1"/>
    </source>
</evidence>
<feature type="compositionally biased region" description="Basic and acidic residues" evidence="3">
    <location>
        <begin position="11"/>
        <end position="22"/>
    </location>
</feature>
<dbReference type="InterPro" id="IPR000953">
    <property type="entry name" value="Chromo/chromo_shadow_dom"/>
</dbReference>
<dbReference type="RefSeq" id="XP_024082056.1">
    <property type="nucleotide sequence ID" value="XM_024226288.1"/>
</dbReference>
<feature type="compositionally biased region" description="Acidic residues" evidence="3">
    <location>
        <begin position="95"/>
        <end position="125"/>
    </location>
</feature>
<dbReference type="Gene3D" id="2.40.50.40">
    <property type="match status" value="2"/>
</dbReference>